<protein>
    <submittedName>
        <fullName evidence="1">RCG40483, isoform CRA_a</fullName>
    </submittedName>
</protein>
<evidence type="ECO:0000313" key="2">
    <source>
        <dbReference type="Proteomes" id="UP000234681"/>
    </source>
</evidence>
<organism evidence="1 2">
    <name type="scientific">Rattus norvegicus</name>
    <name type="common">Rat</name>
    <dbReference type="NCBI Taxonomy" id="10116"/>
    <lineage>
        <taxon>Eukaryota</taxon>
        <taxon>Metazoa</taxon>
        <taxon>Chordata</taxon>
        <taxon>Craniata</taxon>
        <taxon>Vertebrata</taxon>
        <taxon>Euteleostomi</taxon>
        <taxon>Mammalia</taxon>
        <taxon>Eutheria</taxon>
        <taxon>Euarchontoglires</taxon>
        <taxon>Glires</taxon>
        <taxon>Rodentia</taxon>
        <taxon>Myomorpha</taxon>
        <taxon>Muroidea</taxon>
        <taxon>Muridae</taxon>
        <taxon>Murinae</taxon>
        <taxon>Rattus</taxon>
    </lineage>
</organism>
<name>A6I8U6_RAT</name>
<reference evidence="1 2" key="1">
    <citation type="submission" date="2005-09" db="EMBL/GenBank/DDBJ databases">
        <authorList>
            <person name="Mural R.J."/>
            <person name="Li P.W."/>
            <person name="Adams M.D."/>
            <person name="Amanatides P.G."/>
            <person name="Baden-Tillson H."/>
            <person name="Barnstead M."/>
            <person name="Chin S.H."/>
            <person name="Dew I."/>
            <person name="Evans C.A."/>
            <person name="Ferriera S."/>
            <person name="Flanigan M."/>
            <person name="Fosler C."/>
            <person name="Glodek A."/>
            <person name="Gu Z."/>
            <person name="Holt R.A."/>
            <person name="Jennings D."/>
            <person name="Kraft C.L."/>
            <person name="Lu F."/>
            <person name="Nguyen T."/>
            <person name="Nusskern D.R."/>
            <person name="Pfannkoch C.M."/>
            <person name="Sitter C."/>
            <person name="Sutton G.G."/>
            <person name="Venter J.C."/>
            <person name="Wang Z."/>
            <person name="Woodage T."/>
            <person name="Zheng X.H."/>
            <person name="Zhong F."/>
        </authorList>
    </citation>
    <scope>NUCLEOTIDE SEQUENCE [LARGE SCALE GENOMIC DNA]</scope>
    <source>
        <strain>BN</strain>
        <strain evidence="2">Sprague-Dawley</strain>
    </source>
</reference>
<sequence length="88" mass="9825">MHLCCASHLLSDVLLKYPELMETVMIQTQEPSSSEASWPMSSGEFWSKTKSQSCHKEWKVTAEWVRNGSAHVHCVSCLMPDACGSIPL</sequence>
<evidence type="ECO:0000313" key="1">
    <source>
        <dbReference type="EMBL" id="EDM17583.1"/>
    </source>
</evidence>
<dbReference type="Proteomes" id="UP000234681">
    <property type="component" value="Chromosome 1"/>
</dbReference>
<dbReference type="EMBL" id="CH473956">
    <property type="protein sequence ID" value="EDM17583.1"/>
    <property type="molecule type" value="Genomic_DNA"/>
</dbReference>
<accession>A6I8U6</accession>
<proteinExistence type="predicted"/>
<dbReference type="AlphaFoldDB" id="A6I8U6"/>
<gene>
    <name evidence="1" type="ORF">rCG_40483</name>
</gene>